<organism evidence="2">
    <name type="scientific">Rhizophora mucronata</name>
    <name type="common">Asiatic mangrove</name>
    <dbReference type="NCBI Taxonomy" id="61149"/>
    <lineage>
        <taxon>Eukaryota</taxon>
        <taxon>Viridiplantae</taxon>
        <taxon>Streptophyta</taxon>
        <taxon>Embryophyta</taxon>
        <taxon>Tracheophyta</taxon>
        <taxon>Spermatophyta</taxon>
        <taxon>Magnoliopsida</taxon>
        <taxon>eudicotyledons</taxon>
        <taxon>Gunneridae</taxon>
        <taxon>Pentapetalae</taxon>
        <taxon>rosids</taxon>
        <taxon>fabids</taxon>
        <taxon>Malpighiales</taxon>
        <taxon>Rhizophoraceae</taxon>
        <taxon>Rhizophora</taxon>
    </lineage>
</organism>
<name>A0A2P2Q910_RHIMU</name>
<accession>A0A2P2Q910</accession>
<sequence length="28" mass="3090">MIPESVQPQQLLFKPGSNSQISPSTLFD</sequence>
<feature type="region of interest" description="Disordered" evidence="1">
    <location>
        <begin position="1"/>
        <end position="28"/>
    </location>
</feature>
<proteinExistence type="predicted"/>
<evidence type="ECO:0000313" key="2">
    <source>
        <dbReference type="EMBL" id="MBX63437.1"/>
    </source>
</evidence>
<evidence type="ECO:0000256" key="1">
    <source>
        <dbReference type="SAM" id="MobiDB-lite"/>
    </source>
</evidence>
<dbReference type="AlphaFoldDB" id="A0A2P2Q910"/>
<protein>
    <submittedName>
        <fullName evidence="2">Uncharacterized protein</fullName>
    </submittedName>
</protein>
<dbReference type="EMBL" id="GGEC01082953">
    <property type="protein sequence ID" value="MBX63437.1"/>
    <property type="molecule type" value="Transcribed_RNA"/>
</dbReference>
<reference evidence="2" key="1">
    <citation type="submission" date="2018-02" db="EMBL/GenBank/DDBJ databases">
        <title>Rhizophora mucronata_Transcriptome.</title>
        <authorList>
            <person name="Meera S.P."/>
            <person name="Sreeshan A."/>
            <person name="Augustine A."/>
        </authorList>
    </citation>
    <scope>NUCLEOTIDE SEQUENCE</scope>
    <source>
        <tissue evidence="2">Leaf</tissue>
    </source>
</reference>